<accession>A0AAW9D112</accession>
<dbReference type="Proteomes" id="UP001272137">
    <property type="component" value="Unassembled WGS sequence"/>
</dbReference>
<evidence type="ECO:0000313" key="2">
    <source>
        <dbReference type="Proteomes" id="UP001272137"/>
    </source>
</evidence>
<evidence type="ECO:0000313" key="1">
    <source>
        <dbReference type="EMBL" id="MDW9254958.1"/>
    </source>
</evidence>
<dbReference type="EMBL" id="QXCT01000002">
    <property type="protein sequence ID" value="MDW9254958.1"/>
    <property type="molecule type" value="Genomic_DNA"/>
</dbReference>
<name>A0AAW9D112_BURTH</name>
<gene>
    <name evidence="1" type="ORF">C7S16_1205</name>
</gene>
<reference evidence="1" key="1">
    <citation type="submission" date="2018-08" db="EMBL/GenBank/DDBJ databases">
        <title>Identification of Burkholderia cepacia strains that express a Burkholderia pseudomallei-like capsular polysaccharide.</title>
        <authorList>
            <person name="Burtnick M.N."/>
            <person name="Vongsouvath M."/>
            <person name="Newton P."/>
            <person name="Wuthiekanun V."/>
            <person name="Limmathurotsakul D."/>
            <person name="Brett P.J."/>
            <person name="Chantratita N."/>
            <person name="Dance D.A."/>
        </authorList>
    </citation>
    <scope>NUCLEOTIDE SEQUENCE</scope>
    <source>
        <strain evidence="1">SBXCC001</strain>
    </source>
</reference>
<sequence length="38" mass="4423">MFGRRDAAAPSNLKSLQIRYRKVKDQVMITVFFSSSHH</sequence>
<proteinExistence type="predicted"/>
<dbReference type="AlphaFoldDB" id="A0AAW9D112"/>
<organism evidence="1 2">
    <name type="scientific">Burkholderia thailandensis</name>
    <dbReference type="NCBI Taxonomy" id="57975"/>
    <lineage>
        <taxon>Bacteria</taxon>
        <taxon>Pseudomonadati</taxon>
        <taxon>Pseudomonadota</taxon>
        <taxon>Betaproteobacteria</taxon>
        <taxon>Burkholderiales</taxon>
        <taxon>Burkholderiaceae</taxon>
        <taxon>Burkholderia</taxon>
        <taxon>pseudomallei group</taxon>
    </lineage>
</organism>
<protein>
    <submittedName>
        <fullName evidence="1">Uncharacterized protein</fullName>
    </submittedName>
</protein>
<comment type="caution">
    <text evidence="1">The sequence shown here is derived from an EMBL/GenBank/DDBJ whole genome shotgun (WGS) entry which is preliminary data.</text>
</comment>